<feature type="compositionally biased region" description="Basic and acidic residues" evidence="1">
    <location>
        <begin position="249"/>
        <end position="266"/>
    </location>
</feature>
<gene>
    <name evidence="2" type="ORF">PV328_003157</name>
</gene>
<feature type="region of interest" description="Disordered" evidence="1">
    <location>
        <begin position="246"/>
        <end position="266"/>
    </location>
</feature>
<accession>A0AA39F7U8</accession>
<dbReference type="EMBL" id="JAQQBS010001422">
    <property type="protein sequence ID" value="KAK0164540.1"/>
    <property type="molecule type" value="Genomic_DNA"/>
</dbReference>
<reference evidence="2" key="2">
    <citation type="submission" date="2023-03" db="EMBL/GenBank/DDBJ databases">
        <authorList>
            <person name="Inwood S.N."/>
            <person name="Skelly J.G."/>
            <person name="Guhlin J."/>
            <person name="Harrop T.W.R."/>
            <person name="Goldson S.G."/>
            <person name="Dearden P.K."/>
        </authorList>
    </citation>
    <scope>NUCLEOTIDE SEQUENCE</scope>
    <source>
        <strain evidence="2">Irish</strain>
        <tissue evidence="2">Whole body</tissue>
    </source>
</reference>
<keyword evidence="3" id="KW-1185">Reference proteome</keyword>
<comment type="caution">
    <text evidence="2">The sequence shown here is derived from an EMBL/GenBank/DDBJ whole genome shotgun (WGS) entry which is preliminary data.</text>
</comment>
<feature type="region of interest" description="Disordered" evidence="1">
    <location>
        <begin position="27"/>
        <end position="50"/>
    </location>
</feature>
<protein>
    <submittedName>
        <fullName evidence="2">Uncharacterized protein</fullName>
    </submittedName>
</protein>
<proteinExistence type="predicted"/>
<dbReference type="Proteomes" id="UP001168990">
    <property type="component" value="Unassembled WGS sequence"/>
</dbReference>
<evidence type="ECO:0000256" key="1">
    <source>
        <dbReference type="SAM" id="MobiDB-lite"/>
    </source>
</evidence>
<sequence length="528" mass="60796">MNSNNREHPADFKAKEILTKLTTKFPESEKKIRKNNKNHLSPTLSSTSSHKSSINLDVCCELDQQLHHSNRDTTIKQQRKYCNDNSDIFNKGWSLHTSVDMESLLGCEKELYFIRAVTWMKSVVQTMQKVSQNDIQEIFKDLNKITHSNKSTSSSYLINNAAQVENSSMIQTLQSPTLPASNVHANRKRISNNCNNDHDCIIKKQYRIPNEEMDVPISPLINFDSQDESAVNNDLRIDQDSGFLSKDSWTNHHKDNNSLDKKSEHSDETISSAALLNLIESLRLNNFVLGEVRIILNVLESNETAENYEKKGPIVQNSINIIVQFLNQLVTEDDMSSSSVYLQLCTKYIMTTIRKIFDSKSYRSLTSMARQNQVKIILGFCNFRPICEKTIDLIINSLTDIIEMMTNVNLDDYAQNQPIVICDDGSQLFCQILPVMVKKYLDIGPSRNINKNSHYYTTYVWRKLWKNHRHYDVSEFRSKELEIDWVTRLEKLIDLELPVEGFSIFGDYKSILTAIKMLSTASMECDIK</sequence>
<evidence type="ECO:0000313" key="2">
    <source>
        <dbReference type="EMBL" id="KAK0164540.1"/>
    </source>
</evidence>
<name>A0AA39F7U8_9HYME</name>
<dbReference type="AlphaFoldDB" id="A0AA39F7U8"/>
<organism evidence="2 3">
    <name type="scientific">Microctonus aethiopoides</name>
    <dbReference type="NCBI Taxonomy" id="144406"/>
    <lineage>
        <taxon>Eukaryota</taxon>
        <taxon>Metazoa</taxon>
        <taxon>Ecdysozoa</taxon>
        <taxon>Arthropoda</taxon>
        <taxon>Hexapoda</taxon>
        <taxon>Insecta</taxon>
        <taxon>Pterygota</taxon>
        <taxon>Neoptera</taxon>
        <taxon>Endopterygota</taxon>
        <taxon>Hymenoptera</taxon>
        <taxon>Apocrita</taxon>
        <taxon>Ichneumonoidea</taxon>
        <taxon>Braconidae</taxon>
        <taxon>Euphorinae</taxon>
        <taxon>Microctonus</taxon>
    </lineage>
</organism>
<feature type="compositionally biased region" description="Low complexity" evidence="1">
    <location>
        <begin position="39"/>
        <end position="50"/>
    </location>
</feature>
<reference evidence="2" key="1">
    <citation type="journal article" date="2023" name="bioRxiv">
        <title>Scaffold-level genome assemblies of two parasitoid biocontrol wasps reveal the parthenogenesis mechanism and an associated novel virus.</title>
        <authorList>
            <person name="Inwood S."/>
            <person name="Skelly J."/>
            <person name="Guhlin J."/>
            <person name="Harrop T."/>
            <person name="Goldson S."/>
            <person name="Dearden P."/>
        </authorList>
    </citation>
    <scope>NUCLEOTIDE SEQUENCE</scope>
    <source>
        <strain evidence="2">Irish</strain>
        <tissue evidence="2">Whole body</tissue>
    </source>
</reference>
<evidence type="ECO:0000313" key="3">
    <source>
        <dbReference type="Proteomes" id="UP001168990"/>
    </source>
</evidence>